<protein>
    <recommendedName>
        <fullName evidence="3">Reverse transcriptase</fullName>
    </recommendedName>
</protein>
<evidence type="ECO:0000313" key="1">
    <source>
        <dbReference type="EMBL" id="KAH3871579.1"/>
    </source>
</evidence>
<reference evidence="1" key="2">
    <citation type="submission" date="2020-11" db="EMBL/GenBank/DDBJ databases">
        <authorList>
            <person name="McCartney M.A."/>
            <person name="Auch B."/>
            <person name="Kono T."/>
            <person name="Mallez S."/>
            <person name="Becker A."/>
            <person name="Gohl D.M."/>
            <person name="Silverstein K.A.T."/>
            <person name="Koren S."/>
            <person name="Bechman K.B."/>
            <person name="Herman A."/>
            <person name="Abrahante J.E."/>
            <person name="Garbe J."/>
        </authorList>
    </citation>
    <scope>NUCLEOTIDE SEQUENCE</scope>
    <source>
        <strain evidence="1">Duluth1</strain>
        <tissue evidence="1">Whole animal</tissue>
    </source>
</reference>
<evidence type="ECO:0000313" key="2">
    <source>
        <dbReference type="Proteomes" id="UP000828390"/>
    </source>
</evidence>
<dbReference type="InterPro" id="IPR043502">
    <property type="entry name" value="DNA/RNA_pol_sf"/>
</dbReference>
<dbReference type="SUPFAM" id="SSF56672">
    <property type="entry name" value="DNA/RNA polymerases"/>
    <property type="match status" value="1"/>
</dbReference>
<dbReference type="EMBL" id="JAIWYP010000002">
    <property type="protein sequence ID" value="KAH3871579.1"/>
    <property type="molecule type" value="Genomic_DNA"/>
</dbReference>
<sequence length="53" mass="6218">MHPFQDEVEFLGRIASGNTMKMANKDTEVEENWPTPTCTKDVERFLGFVNYHR</sequence>
<keyword evidence="2" id="KW-1185">Reference proteome</keyword>
<dbReference type="AlphaFoldDB" id="A0A9D4M860"/>
<comment type="caution">
    <text evidence="1">The sequence shown here is derived from an EMBL/GenBank/DDBJ whole genome shotgun (WGS) entry which is preliminary data.</text>
</comment>
<name>A0A9D4M860_DREPO</name>
<proteinExistence type="predicted"/>
<gene>
    <name evidence="1" type="ORF">DPMN_034784</name>
</gene>
<dbReference type="Proteomes" id="UP000828390">
    <property type="component" value="Unassembled WGS sequence"/>
</dbReference>
<organism evidence="1 2">
    <name type="scientific">Dreissena polymorpha</name>
    <name type="common">Zebra mussel</name>
    <name type="synonym">Mytilus polymorpha</name>
    <dbReference type="NCBI Taxonomy" id="45954"/>
    <lineage>
        <taxon>Eukaryota</taxon>
        <taxon>Metazoa</taxon>
        <taxon>Spiralia</taxon>
        <taxon>Lophotrochozoa</taxon>
        <taxon>Mollusca</taxon>
        <taxon>Bivalvia</taxon>
        <taxon>Autobranchia</taxon>
        <taxon>Heteroconchia</taxon>
        <taxon>Euheterodonta</taxon>
        <taxon>Imparidentia</taxon>
        <taxon>Neoheterodontei</taxon>
        <taxon>Myida</taxon>
        <taxon>Dreissenoidea</taxon>
        <taxon>Dreissenidae</taxon>
        <taxon>Dreissena</taxon>
    </lineage>
</organism>
<reference evidence="1" key="1">
    <citation type="journal article" date="2019" name="bioRxiv">
        <title>The Genome of the Zebra Mussel, Dreissena polymorpha: A Resource for Invasive Species Research.</title>
        <authorList>
            <person name="McCartney M.A."/>
            <person name="Auch B."/>
            <person name="Kono T."/>
            <person name="Mallez S."/>
            <person name="Zhang Y."/>
            <person name="Obille A."/>
            <person name="Becker A."/>
            <person name="Abrahante J.E."/>
            <person name="Garbe J."/>
            <person name="Badalamenti J.P."/>
            <person name="Herman A."/>
            <person name="Mangelson H."/>
            <person name="Liachko I."/>
            <person name="Sullivan S."/>
            <person name="Sone E.D."/>
            <person name="Koren S."/>
            <person name="Silverstein K.A.T."/>
            <person name="Beckman K.B."/>
            <person name="Gohl D.M."/>
        </authorList>
    </citation>
    <scope>NUCLEOTIDE SEQUENCE</scope>
    <source>
        <strain evidence="1">Duluth1</strain>
        <tissue evidence="1">Whole animal</tissue>
    </source>
</reference>
<accession>A0A9D4M860</accession>
<evidence type="ECO:0008006" key="3">
    <source>
        <dbReference type="Google" id="ProtNLM"/>
    </source>
</evidence>